<dbReference type="PROSITE" id="PS00292">
    <property type="entry name" value="CYCLINS"/>
    <property type="match status" value="1"/>
</dbReference>
<feature type="domain" description="Cyclin C-terminal" evidence="7">
    <location>
        <begin position="188"/>
        <end position="312"/>
    </location>
</feature>
<dbReference type="CDD" id="cd20543">
    <property type="entry name" value="CYCLIN_AtCycD-like_rpt1"/>
    <property type="match status" value="1"/>
</dbReference>
<dbReference type="InterPro" id="IPR036915">
    <property type="entry name" value="Cyclin-like_sf"/>
</dbReference>
<dbReference type="PANTHER" id="PTHR10177">
    <property type="entry name" value="CYCLINS"/>
    <property type="match status" value="1"/>
</dbReference>
<dbReference type="CDD" id="cd20544">
    <property type="entry name" value="CYCLIN_AtCycD-like_rpt2"/>
    <property type="match status" value="1"/>
</dbReference>
<dbReference type="Pfam" id="PF00134">
    <property type="entry name" value="Cyclin_N"/>
    <property type="match status" value="1"/>
</dbReference>
<sequence>MSIFDHYNDSETFCLESLYCEEEVGIESLEQEDELVDVKDQNVSLLEQDLYWDDEELVSLFSKEKQTHLFSHDKSKEIEHACVARGEVVDWMLKVKAHYGFSALTAVLSINFFDRLMLSSLNFQDDKPWMIHLAAVTCLSLAAKVDEVQVPLLLDLQVEDSKYVFEAKTIQRMELLVMSTLQWRMNPVTPLSFLDHTTRRLGLETDLQWEFFKKCEDLILSVVADWRSVRYLPSALATSTMLHIIHQVEPFNAIEYQDQLLSLLKTTKEQINECYGVIVNISNTCWTKNYHKRKYNPTSPTGVIDASFSYSDTSNDSWESSGSSVCSSPHQPFFKKIKTQEDNNLQMPSLFMSS</sequence>
<dbReference type="InterPro" id="IPR013763">
    <property type="entry name" value="Cyclin-like_dom"/>
</dbReference>
<evidence type="ECO:0000313" key="8">
    <source>
        <dbReference type="EMBL" id="KAK1358918.1"/>
    </source>
</evidence>
<evidence type="ECO:0000256" key="2">
    <source>
        <dbReference type="ARBA" id="ARBA00022618"/>
    </source>
</evidence>
<dbReference type="GO" id="GO:0010444">
    <property type="term" value="P:guard mother cell differentiation"/>
    <property type="evidence" value="ECO:0007669"/>
    <property type="project" value="UniProtKB-ARBA"/>
</dbReference>
<gene>
    <name evidence="8" type="ORF">POM88_043392</name>
</gene>
<name>A0AAD8H3A1_9APIA</name>
<proteinExistence type="inferred from homology"/>
<dbReference type="GO" id="GO:0051301">
    <property type="term" value="P:cell division"/>
    <property type="evidence" value="ECO:0007669"/>
    <property type="project" value="UniProtKB-KW"/>
</dbReference>
<dbReference type="FunFam" id="1.10.472.10:FF:000070">
    <property type="entry name" value="CYCLIN D32"/>
    <property type="match status" value="1"/>
</dbReference>
<keyword evidence="4" id="KW-0131">Cell cycle</keyword>
<dbReference type="SMART" id="SM00385">
    <property type="entry name" value="CYCLIN"/>
    <property type="match status" value="1"/>
</dbReference>
<evidence type="ECO:0000256" key="3">
    <source>
        <dbReference type="ARBA" id="ARBA00023127"/>
    </source>
</evidence>
<dbReference type="InterPro" id="IPR039361">
    <property type="entry name" value="Cyclin"/>
</dbReference>
<dbReference type="InterPro" id="IPR004367">
    <property type="entry name" value="Cyclin_C-dom"/>
</dbReference>
<comment type="similarity">
    <text evidence="1">Belongs to the cyclin family. Cyclin D subfamily.</text>
</comment>
<accession>A0AAD8H3A1</accession>
<dbReference type="GO" id="GO:0048316">
    <property type="term" value="P:seed development"/>
    <property type="evidence" value="ECO:0007669"/>
    <property type="project" value="UniProtKB-ARBA"/>
</dbReference>
<evidence type="ECO:0000256" key="5">
    <source>
        <dbReference type="RuleBase" id="RU000383"/>
    </source>
</evidence>
<feature type="domain" description="Cyclin-like" evidence="6">
    <location>
        <begin position="90"/>
        <end position="179"/>
    </location>
</feature>
<dbReference type="AlphaFoldDB" id="A0AAD8H3A1"/>
<organism evidence="8 9">
    <name type="scientific">Heracleum sosnowskyi</name>
    <dbReference type="NCBI Taxonomy" id="360622"/>
    <lineage>
        <taxon>Eukaryota</taxon>
        <taxon>Viridiplantae</taxon>
        <taxon>Streptophyta</taxon>
        <taxon>Embryophyta</taxon>
        <taxon>Tracheophyta</taxon>
        <taxon>Spermatophyta</taxon>
        <taxon>Magnoliopsida</taxon>
        <taxon>eudicotyledons</taxon>
        <taxon>Gunneridae</taxon>
        <taxon>Pentapetalae</taxon>
        <taxon>asterids</taxon>
        <taxon>campanulids</taxon>
        <taxon>Apiales</taxon>
        <taxon>Apiaceae</taxon>
        <taxon>Apioideae</taxon>
        <taxon>apioid superclade</taxon>
        <taxon>Tordylieae</taxon>
        <taxon>Tordyliinae</taxon>
        <taxon>Heracleum</taxon>
    </lineage>
</organism>
<dbReference type="FunFam" id="1.10.472.10:FF:000060">
    <property type="entry name" value="D6-type cyclin"/>
    <property type="match status" value="1"/>
</dbReference>
<dbReference type="InterPro" id="IPR048258">
    <property type="entry name" value="Cyclins_cyclin-box"/>
</dbReference>
<keyword evidence="9" id="KW-1185">Reference proteome</keyword>
<dbReference type="Proteomes" id="UP001237642">
    <property type="component" value="Unassembled WGS sequence"/>
</dbReference>
<evidence type="ECO:0000259" key="7">
    <source>
        <dbReference type="SMART" id="SM01332"/>
    </source>
</evidence>
<dbReference type="EMBL" id="JAUIZM010000010">
    <property type="protein sequence ID" value="KAK1358918.1"/>
    <property type="molecule type" value="Genomic_DNA"/>
</dbReference>
<dbReference type="Gene3D" id="1.10.472.10">
    <property type="entry name" value="Cyclin-like"/>
    <property type="match status" value="2"/>
</dbReference>
<dbReference type="SUPFAM" id="SSF47954">
    <property type="entry name" value="Cyclin-like"/>
    <property type="match status" value="2"/>
</dbReference>
<evidence type="ECO:0000313" key="9">
    <source>
        <dbReference type="Proteomes" id="UP001237642"/>
    </source>
</evidence>
<evidence type="ECO:0000256" key="4">
    <source>
        <dbReference type="ARBA" id="ARBA00023306"/>
    </source>
</evidence>
<evidence type="ECO:0000259" key="6">
    <source>
        <dbReference type="SMART" id="SM00385"/>
    </source>
</evidence>
<dbReference type="Pfam" id="PF02984">
    <property type="entry name" value="Cyclin_C"/>
    <property type="match status" value="1"/>
</dbReference>
<reference evidence="8" key="2">
    <citation type="submission" date="2023-05" db="EMBL/GenBank/DDBJ databases">
        <authorList>
            <person name="Schelkunov M.I."/>
        </authorList>
    </citation>
    <scope>NUCLEOTIDE SEQUENCE</scope>
    <source>
        <strain evidence="8">Hsosn_3</strain>
        <tissue evidence="8">Leaf</tissue>
    </source>
</reference>
<comment type="caution">
    <text evidence="8">The sequence shown here is derived from an EMBL/GenBank/DDBJ whole genome shotgun (WGS) entry which is preliminary data.</text>
</comment>
<reference evidence="8" key="1">
    <citation type="submission" date="2023-02" db="EMBL/GenBank/DDBJ databases">
        <title>Genome of toxic invasive species Heracleum sosnowskyi carries increased number of genes despite the absence of recent whole-genome duplications.</title>
        <authorList>
            <person name="Schelkunov M."/>
            <person name="Shtratnikova V."/>
            <person name="Makarenko M."/>
            <person name="Klepikova A."/>
            <person name="Omelchenko D."/>
            <person name="Novikova G."/>
            <person name="Obukhova E."/>
            <person name="Bogdanov V."/>
            <person name="Penin A."/>
            <person name="Logacheva M."/>
        </authorList>
    </citation>
    <scope>NUCLEOTIDE SEQUENCE</scope>
    <source>
        <strain evidence="8">Hsosn_3</strain>
        <tissue evidence="8">Leaf</tissue>
    </source>
</reference>
<evidence type="ECO:0000256" key="1">
    <source>
        <dbReference type="ARBA" id="ARBA00009065"/>
    </source>
</evidence>
<keyword evidence="2" id="KW-0132">Cell division</keyword>
<keyword evidence="3 5" id="KW-0195">Cyclin</keyword>
<dbReference type="InterPro" id="IPR006671">
    <property type="entry name" value="Cyclin_N"/>
</dbReference>
<dbReference type="SMART" id="SM01332">
    <property type="entry name" value="Cyclin_C"/>
    <property type="match status" value="1"/>
</dbReference>
<protein>
    <submittedName>
        <fullName evidence="8">Cyclin N-terminal domain-containing protein</fullName>
    </submittedName>
</protein>